<dbReference type="Pfam" id="PF00637">
    <property type="entry name" value="Clathrin"/>
    <property type="match status" value="7"/>
</dbReference>
<dbReference type="GO" id="GO:0032051">
    <property type="term" value="F:clathrin light chain binding"/>
    <property type="evidence" value="ECO:0007669"/>
    <property type="project" value="InterPro"/>
</dbReference>
<feature type="repeat" description="CHCR" evidence="2">
    <location>
        <begin position="1038"/>
        <end position="1179"/>
    </location>
</feature>
<dbReference type="InterPro" id="IPR016024">
    <property type="entry name" value="ARM-type_fold"/>
</dbReference>
<feature type="region of interest" description="Disordered" evidence="3">
    <location>
        <begin position="1317"/>
        <end position="1337"/>
    </location>
</feature>
<comment type="caution">
    <text evidence="4">The sequence shown here is derived from an EMBL/GenBank/DDBJ whole genome shotgun (WGS) entry which is preliminary data.</text>
</comment>
<sequence length="2004" mass="226165">MVIHMKGGVPIAANILVNLEELGIGSSCFRFGSVTLEGDKYVGVKETSVDGGSQIVIVDTSTKHINRKPMKAESALIHPLENILVVRGQSEVNGCTVQIFNLESKEKLGAFVFPESILYWRWLNSRILAIIGDKAVYHWTINGGSNTLPLKIFERAGELAESSTQIVGYQCNSDQRWCMLMGLSPCAIPNQGSNSGGVSVKGQIQLFSAEKRQQQLLEGFSGSFGEIILDDFISTHPTSIVCFIEKKQDQLNAKLHIMDISTSRAEGSTPFKMNVELPSNLNYNNLQVPGVHGPGENNGIFDFPIYSYISNYFGVIFIITRGGILYVVEPSSGSILYFSQICQDSVFLGSPSRSHGICVVNRRGLVLHVMVNSSNISSYIQSNTSLFSNQGIIRWLRRYGYSGSEDFSTRIFNEALNRMDYVNAFRVVALNKSNYLRVPATLNRLKMLDNSNKVLLYYLICLLQYHILNQFESLELVHITLSLVASSSSNSFSESISTFLAAISAGSVSLTPNFSIPSPLIFLRILINEDKLTLSEDLGDLLLSQCTDKSLALKVFSKCIPLNPTKILHTYIEIGNYDDIINFILQHKDNWPTITTDIRSLLNNLLILNNINACVEFVRRILLPCTPEGVNAATNLNSSNITNSGNVSNFSNNTSGINSNILPHGLELAIDKISIVDIFISHGQYKEITSILLDYLKTNRPEDAALQTKLFELNLLYAPQVAEALFQMDVYTYYDKYAIASLCEKAGLFERCLENYTDMRDIRRILSISCGSLNSDWLANYLSKLSSNTRFECLKELLSVCRNQGGNINNGSGIGLMSNNTSDSSGTSLTNTINNSILQNLIQVCIKNIDNIGIENIITLFEQQNLWEGIYYVIGSNLTAYLGGVDSATSGIIGNTTTGPSISTNNLNSHLNNKSTSIQQSFSSQSFVIFKYIEASINLGQVQEAERICRDFPQSYDPDQVIEYFKNMKMSDLRPLIWVCDLHHRVEDLINYLYHMSLYKYIQVYTLKINPSQTPLVIGTLIDLDGSENLVKSLLQEIKTLGSSFSFSDLIQQAEKRNRLKLLLPWLEERVHEGYQDPSLHNALAKIYIDMNRDPENFLKTNPYYDSKLIGDYCEDRDPYLAYIAYRKAWGLCDDEIIQVTYKNDLYRLLARYLVERQDLSLWSKVLGSGNKQSEDLEGDEHFDSSRQLIIDQVISSILPEFSNKAEEVSCTIRAFINADIPTSLLELLEKIVLHINNVEFTQNKNLQNLLLLTAIKVDPSRLDDYILRLDNYDAKEVAKIAIQHNILKSAFQIYKKFSLNIEAMEILLQIARGVPKDSTESSDNLGNDSSEYEDSRNSNIDLSHAFDFAVYCNDNSVWSLLGRQYLNIGRCKEAVECYIRSENTKGYQETIDVCLKNKSYQDLMNYLQMVRRLKDSRISKDPIIDTELAYCMSKLGMIQELQNFLQGINTVQLQKIGDRLMDEGLFRYSIIFYQSIPNYSRLTTCYIQLEEYNNALESAKKANSPKTWKELLQICMQIGKYNLAHQAGLNIIVYPDYCEDVVNEYENKGLTDELLTLLEGAIQNTERAHGSLFTELGILYAKYTPEKLMDYCSNYSGRINIPKLIRICEQYQLWNEVVYLFLQYHEYDQAVLTIISHADVAWKKDEFISILQNISNLDILYKSITFYLDKHPELLNDLLMSTISKNNTLNDSGLVNSLNNTPNHNSNLGSVNMGTNLTDTPLNTSNSLYNSSSINSRFDISSLCTRLIQQYFRKTGTTTDPVGSVALIQEFLESVCSENILAVNEALIDLYLNTENVDKLQKLIMECDNYDQSDLSRKLESHPLNDFRRLAVKIFHKNADYQQALEICQKEMLIEDAIVVAYKSADTSLIENLLEFLLSHKNIESFIACLYTCYEYLKPDVILELAWKYKCIDAAMPFFIQCVRDLTNKVENLEKRLDTVYLTDVARNNTPGTGGNLHNGPSHNITENSANEIPALANHSYSDSKSGGLGNIGILGNLNKGWM</sequence>
<dbReference type="Pfam" id="PF13838">
    <property type="entry name" value="Clathrin_H_link"/>
    <property type="match status" value="1"/>
</dbReference>
<dbReference type="GO" id="GO:0030132">
    <property type="term" value="C:clathrin coat of coated pit"/>
    <property type="evidence" value="ECO:0007669"/>
    <property type="project" value="InterPro"/>
</dbReference>
<dbReference type="InterPro" id="IPR000547">
    <property type="entry name" value="Clathrin_H-chain/VPS_repeat"/>
</dbReference>
<dbReference type="PANTHER" id="PTHR10292:SF1">
    <property type="entry name" value="CLATHRIN HEAVY CHAIN"/>
    <property type="match status" value="1"/>
</dbReference>
<dbReference type="GO" id="GO:0071439">
    <property type="term" value="C:clathrin complex"/>
    <property type="evidence" value="ECO:0007669"/>
    <property type="project" value="InterPro"/>
</dbReference>
<dbReference type="Gene3D" id="2.130.10.110">
    <property type="entry name" value="Clathrin heavy-chain terminal domain"/>
    <property type="match status" value="1"/>
</dbReference>
<dbReference type="GO" id="GO:0006886">
    <property type="term" value="P:intracellular protein transport"/>
    <property type="evidence" value="ECO:0007669"/>
    <property type="project" value="UniProtKB-UniRule"/>
</dbReference>
<dbReference type="PANTHER" id="PTHR10292">
    <property type="entry name" value="CLATHRIN HEAVY CHAIN RELATED"/>
    <property type="match status" value="1"/>
</dbReference>
<dbReference type="GeneID" id="92366382"/>
<organism evidence="4 5">
    <name type="scientific">Cryptosporidium andersoni</name>
    <dbReference type="NCBI Taxonomy" id="117008"/>
    <lineage>
        <taxon>Eukaryota</taxon>
        <taxon>Sar</taxon>
        <taxon>Alveolata</taxon>
        <taxon>Apicomplexa</taxon>
        <taxon>Conoidasida</taxon>
        <taxon>Coccidia</taxon>
        <taxon>Eucoccidiorida</taxon>
        <taxon>Eimeriorina</taxon>
        <taxon>Cryptosporidiidae</taxon>
        <taxon>Cryptosporidium</taxon>
    </lineage>
</organism>
<evidence type="ECO:0000313" key="5">
    <source>
        <dbReference type="Proteomes" id="UP000186804"/>
    </source>
</evidence>
<feature type="repeat" description="CHCR" evidence="2">
    <location>
        <begin position="1732"/>
        <end position="1887"/>
    </location>
</feature>
<dbReference type="OrthoDB" id="421917at2759"/>
<keyword evidence="5" id="KW-1185">Reference proteome</keyword>
<gene>
    <name evidence="4" type="ORF">cand_021980</name>
</gene>
<feature type="repeat" description="CHCR" evidence="2">
    <location>
        <begin position="1379"/>
        <end position="1525"/>
    </location>
</feature>
<dbReference type="Gene3D" id="1.25.40.730">
    <property type="match status" value="1"/>
</dbReference>
<dbReference type="GO" id="GO:0030130">
    <property type="term" value="C:clathrin coat of trans-Golgi network vesicle"/>
    <property type="evidence" value="ECO:0007669"/>
    <property type="project" value="InterPro"/>
</dbReference>
<dbReference type="PIRSF" id="PIRSF002290">
    <property type="entry name" value="Clathrin_H_chain"/>
    <property type="match status" value="1"/>
</dbReference>
<dbReference type="GO" id="GO:0005198">
    <property type="term" value="F:structural molecule activity"/>
    <property type="evidence" value="ECO:0007669"/>
    <property type="project" value="InterPro"/>
</dbReference>
<dbReference type="EMBL" id="LRBS01000046">
    <property type="protein sequence ID" value="OII77071.1"/>
    <property type="molecule type" value="Genomic_DNA"/>
</dbReference>
<feature type="repeat" description="CHCR" evidence="2">
    <location>
        <begin position="663"/>
        <end position="810"/>
    </location>
</feature>
<dbReference type="InterPro" id="IPR016341">
    <property type="entry name" value="Clathrin_heavy_chain"/>
</dbReference>
<dbReference type="InterPro" id="IPR055358">
    <property type="entry name" value="CHCR"/>
</dbReference>
<evidence type="ECO:0000256" key="3">
    <source>
        <dbReference type="SAM" id="MobiDB-lite"/>
    </source>
</evidence>
<proteinExistence type="inferred from homology"/>
<evidence type="ECO:0000313" key="4">
    <source>
        <dbReference type="EMBL" id="OII77071.1"/>
    </source>
</evidence>
<dbReference type="VEuPathDB" id="CryptoDB:cand_021980"/>
<evidence type="ECO:0000256" key="1">
    <source>
        <dbReference type="PIRNR" id="PIRNR002290"/>
    </source>
</evidence>
<keyword evidence="1" id="KW-0168">Coated pit</keyword>
<name>A0A1J4MSM4_9CRYT</name>
<comment type="function">
    <text evidence="1">Clathrin is the major protein of the polyhedral coat of coated pits and vesicles.</text>
</comment>
<feature type="repeat" description="CHCR" evidence="2">
    <location>
        <begin position="1200"/>
        <end position="1375"/>
    </location>
</feature>
<reference evidence="4 5" key="1">
    <citation type="submission" date="2016-10" db="EMBL/GenBank/DDBJ databases">
        <title>Reductive evolution of mitochondrial metabolism and differential evolution of invasion-related proteins in Cryptosporidium.</title>
        <authorList>
            <person name="Liu S."/>
            <person name="Roellig D.M."/>
            <person name="Guo Y."/>
            <person name="Li N."/>
            <person name="Frace M.A."/>
            <person name="Tang K."/>
            <person name="Zhang L."/>
            <person name="Feng Y."/>
            <person name="Xiao L."/>
        </authorList>
    </citation>
    <scope>NUCLEOTIDE SEQUENCE [LARGE SCALE GENOMIC DNA]</scope>
    <source>
        <strain evidence="4">30847</strain>
    </source>
</reference>
<dbReference type="PROSITE" id="PS50236">
    <property type="entry name" value="CHCR"/>
    <property type="match status" value="6"/>
</dbReference>
<accession>A0A1J4MSM4</accession>
<dbReference type="InterPro" id="IPR016025">
    <property type="entry name" value="Clathrin_H-chain_N"/>
</dbReference>
<comment type="similarity">
    <text evidence="1">Belongs to the clathrin heavy chain family.</text>
</comment>
<dbReference type="Proteomes" id="UP000186804">
    <property type="component" value="Unassembled WGS sequence"/>
</dbReference>
<dbReference type="Gene3D" id="1.25.40.10">
    <property type="entry name" value="Tetratricopeptide repeat domain"/>
    <property type="match status" value="2"/>
</dbReference>
<dbReference type="GO" id="GO:0006898">
    <property type="term" value="P:receptor-mediated endocytosis"/>
    <property type="evidence" value="ECO:0007669"/>
    <property type="project" value="TreeGrafter"/>
</dbReference>
<keyword evidence="1" id="KW-0472">Membrane</keyword>
<dbReference type="SUPFAM" id="SSF48371">
    <property type="entry name" value="ARM repeat"/>
    <property type="match status" value="6"/>
</dbReference>
<feature type="repeat" description="CHCR" evidence="2">
    <location>
        <begin position="1530"/>
        <end position="1677"/>
    </location>
</feature>
<dbReference type="SMART" id="SM00299">
    <property type="entry name" value="CLH"/>
    <property type="match status" value="7"/>
</dbReference>
<keyword evidence="1" id="KW-0968">Cytoplasmic vesicle</keyword>
<evidence type="ECO:0000256" key="2">
    <source>
        <dbReference type="PROSITE-ProRule" id="PRU01006"/>
    </source>
</evidence>
<dbReference type="RefSeq" id="XP_067068917.1">
    <property type="nucleotide sequence ID" value="XM_067212428.1"/>
</dbReference>
<dbReference type="InterPro" id="IPR011990">
    <property type="entry name" value="TPR-like_helical_dom_sf"/>
</dbReference>
<protein>
    <recommendedName>
        <fullName evidence="1">Clathrin heavy chain</fullName>
    </recommendedName>
</protein>
<dbReference type="SUPFAM" id="SSF50989">
    <property type="entry name" value="Clathrin heavy-chain terminal domain"/>
    <property type="match status" value="1"/>
</dbReference>
<comment type="subcellular location">
    <subcellularLocation>
        <location evidence="1">Cytoplasmic vesicle membrane</location>
        <topology evidence="1">Peripheral membrane protein</topology>
        <orientation evidence="1">Cytoplasmic side</orientation>
    </subcellularLocation>
    <subcellularLocation>
        <location evidence="1">Membrane</location>
        <location evidence="1">Coated pit</location>
        <topology evidence="1">Peripheral membrane protein</topology>
        <orientation evidence="1">Cytoplasmic side</orientation>
    </subcellularLocation>
</comment>